<reference evidence="6" key="1">
    <citation type="journal article" date="2020" name="Stud. Mycol.">
        <title>101 Dothideomycetes genomes: a test case for predicting lifestyles and emergence of pathogens.</title>
        <authorList>
            <person name="Haridas S."/>
            <person name="Albert R."/>
            <person name="Binder M."/>
            <person name="Bloem J."/>
            <person name="Labutti K."/>
            <person name="Salamov A."/>
            <person name="Andreopoulos B."/>
            <person name="Baker S."/>
            <person name="Barry K."/>
            <person name="Bills G."/>
            <person name="Bluhm B."/>
            <person name="Cannon C."/>
            <person name="Castanera R."/>
            <person name="Culley D."/>
            <person name="Daum C."/>
            <person name="Ezra D."/>
            <person name="Gonzalez J."/>
            <person name="Henrissat B."/>
            <person name="Kuo A."/>
            <person name="Liang C."/>
            <person name="Lipzen A."/>
            <person name="Lutzoni F."/>
            <person name="Magnuson J."/>
            <person name="Mondo S."/>
            <person name="Nolan M."/>
            <person name="Ohm R."/>
            <person name="Pangilinan J."/>
            <person name="Park H.-J."/>
            <person name="Ramirez L."/>
            <person name="Alfaro M."/>
            <person name="Sun H."/>
            <person name="Tritt A."/>
            <person name="Yoshinaga Y."/>
            <person name="Zwiers L.-H."/>
            <person name="Turgeon B."/>
            <person name="Goodwin S."/>
            <person name="Spatafora J."/>
            <person name="Crous P."/>
            <person name="Grigoriev I."/>
        </authorList>
    </citation>
    <scope>NUCLEOTIDE SEQUENCE</scope>
    <source>
        <strain evidence="6">CBS 133067</strain>
    </source>
</reference>
<keyword evidence="4" id="KW-0804">Transcription</keyword>
<proteinExistence type="predicted"/>
<keyword evidence="1" id="KW-0862">Zinc</keyword>
<dbReference type="AlphaFoldDB" id="A0A9P4HZX0"/>
<evidence type="ECO:0000313" key="7">
    <source>
        <dbReference type="Proteomes" id="UP000799772"/>
    </source>
</evidence>
<keyword evidence="2" id="KW-0805">Transcription regulation</keyword>
<name>A0A9P4HZX0_9PEZI</name>
<dbReference type="CDD" id="cd12148">
    <property type="entry name" value="fungal_TF_MHR"/>
    <property type="match status" value="1"/>
</dbReference>
<comment type="caution">
    <text evidence="6">The sequence shown here is derived from an EMBL/GenBank/DDBJ whole genome shotgun (WGS) entry which is preliminary data.</text>
</comment>
<dbReference type="EMBL" id="ML978147">
    <property type="protein sequence ID" value="KAF2092376.1"/>
    <property type="molecule type" value="Genomic_DNA"/>
</dbReference>
<sequence length="602" mass="67149">MSELFRTSHRGKRKRLPPPPLLGAELPTRLSIGNLIDQSENLQKSYNHRGEHPRGKANSSTVLMPYSISNESVDYTPRQLDTIPGQDSLAQPSSSILDHIEDASQSPLVDNTSTESLLSHDISHPPHNLRSYLGDTGCMQIFSADNAHSTSAATLLMERHHDMDSISYGLMQSYLETYFNYIYLWCPILDSQTVQAASGALSSPMLRHELALCGAHLRPPLLPHTSCIDHYRRAKGLFYANHPDNPISQLCSIMLFHWYRLDQPNLISADSNWWWIGTSIRLAQQIGLHQKMGRGQSARDRIAALAQGMPLIIDADSCELEMVTLDDFPDPTDLGATIFMHWVQLWDIAGQITKELSRRRGLQSNAPLARKLIGWVRSLPRSLQLPIGDLSAAGFNRDVYYLHLGYLVVVILIHLTTGPKSIRNTSMPAIAAASCIAGIYKVYLRRGIVCGLGPEASWYASVAILALLHARRVQGLASSLNDDIATLQLALKELSAWLNTNRMFKIGIDRLLKAKSATPNKHSSDHDDITGFYLPEDPSHGITSESSQWMDYFPSVTGQTSALLASLMVKDCVWMPFPEMDWPYDVALHLQELFEDLDAHVL</sequence>
<dbReference type="PANTHER" id="PTHR47171:SF5">
    <property type="entry name" value="ZN(II)2CYS6 TRANSCRIPTION FACTOR (EUROFUNG)"/>
    <property type="match status" value="1"/>
</dbReference>
<evidence type="ECO:0000256" key="3">
    <source>
        <dbReference type="ARBA" id="ARBA00023125"/>
    </source>
</evidence>
<dbReference type="OrthoDB" id="1932925at2759"/>
<dbReference type="InterPro" id="IPR052073">
    <property type="entry name" value="Amide_Lactam_Regulators"/>
</dbReference>
<dbReference type="Proteomes" id="UP000799772">
    <property type="component" value="Unassembled WGS sequence"/>
</dbReference>
<feature type="region of interest" description="Disordered" evidence="5">
    <location>
        <begin position="1"/>
        <end position="25"/>
    </location>
</feature>
<evidence type="ECO:0000256" key="5">
    <source>
        <dbReference type="SAM" id="MobiDB-lite"/>
    </source>
</evidence>
<evidence type="ECO:0000313" key="6">
    <source>
        <dbReference type="EMBL" id="KAF2092376.1"/>
    </source>
</evidence>
<evidence type="ECO:0000256" key="4">
    <source>
        <dbReference type="ARBA" id="ARBA00023163"/>
    </source>
</evidence>
<evidence type="ECO:0000256" key="2">
    <source>
        <dbReference type="ARBA" id="ARBA00023015"/>
    </source>
</evidence>
<keyword evidence="3" id="KW-0238">DNA-binding</keyword>
<keyword evidence="7" id="KW-1185">Reference proteome</keyword>
<evidence type="ECO:0000256" key="1">
    <source>
        <dbReference type="ARBA" id="ARBA00022833"/>
    </source>
</evidence>
<gene>
    <name evidence="6" type="ORF">NA57DRAFT_82340</name>
</gene>
<evidence type="ECO:0008006" key="8">
    <source>
        <dbReference type="Google" id="ProtNLM"/>
    </source>
</evidence>
<accession>A0A9P4HZX0</accession>
<dbReference type="GO" id="GO:0003677">
    <property type="term" value="F:DNA binding"/>
    <property type="evidence" value="ECO:0007669"/>
    <property type="project" value="UniProtKB-KW"/>
</dbReference>
<dbReference type="PANTHER" id="PTHR47171">
    <property type="entry name" value="FARA-RELATED"/>
    <property type="match status" value="1"/>
</dbReference>
<organism evidence="6 7">
    <name type="scientific">Rhizodiscina lignyota</name>
    <dbReference type="NCBI Taxonomy" id="1504668"/>
    <lineage>
        <taxon>Eukaryota</taxon>
        <taxon>Fungi</taxon>
        <taxon>Dikarya</taxon>
        <taxon>Ascomycota</taxon>
        <taxon>Pezizomycotina</taxon>
        <taxon>Dothideomycetes</taxon>
        <taxon>Pleosporomycetidae</taxon>
        <taxon>Aulographales</taxon>
        <taxon>Rhizodiscinaceae</taxon>
        <taxon>Rhizodiscina</taxon>
    </lineage>
</organism>
<feature type="compositionally biased region" description="Basic residues" evidence="5">
    <location>
        <begin position="7"/>
        <end position="16"/>
    </location>
</feature>
<protein>
    <recommendedName>
        <fullName evidence="8">Transcription factor domain-containing protein</fullName>
    </recommendedName>
</protein>